<evidence type="ECO:0000256" key="4">
    <source>
        <dbReference type="ARBA" id="ARBA00023163"/>
    </source>
</evidence>
<keyword evidence="8" id="KW-1185">Reference proteome</keyword>
<dbReference type="GO" id="GO:0003677">
    <property type="term" value="F:DNA binding"/>
    <property type="evidence" value="ECO:0007669"/>
    <property type="project" value="UniProtKB-KW"/>
</dbReference>
<dbReference type="PANTHER" id="PTHR31221:SF283">
    <property type="entry name" value="WRKY DOMAIN-CONTAINING PROTEIN"/>
    <property type="match status" value="1"/>
</dbReference>
<dbReference type="InterPro" id="IPR003657">
    <property type="entry name" value="WRKY_dom"/>
</dbReference>
<evidence type="ECO:0000256" key="2">
    <source>
        <dbReference type="ARBA" id="ARBA00023015"/>
    </source>
</evidence>
<evidence type="ECO:0000256" key="1">
    <source>
        <dbReference type="ARBA" id="ARBA00004123"/>
    </source>
</evidence>
<organism evidence="7 8">
    <name type="scientific">Salvia divinorum</name>
    <name type="common">Maria pastora</name>
    <name type="synonym">Diviner's sage</name>
    <dbReference type="NCBI Taxonomy" id="28513"/>
    <lineage>
        <taxon>Eukaryota</taxon>
        <taxon>Viridiplantae</taxon>
        <taxon>Streptophyta</taxon>
        <taxon>Embryophyta</taxon>
        <taxon>Tracheophyta</taxon>
        <taxon>Spermatophyta</taxon>
        <taxon>Magnoliopsida</taxon>
        <taxon>eudicotyledons</taxon>
        <taxon>Gunneridae</taxon>
        <taxon>Pentapetalae</taxon>
        <taxon>asterids</taxon>
        <taxon>lamiids</taxon>
        <taxon>Lamiales</taxon>
        <taxon>Lamiaceae</taxon>
        <taxon>Nepetoideae</taxon>
        <taxon>Mentheae</taxon>
        <taxon>Salviinae</taxon>
        <taxon>Salvia</taxon>
        <taxon>Salvia subgen. Calosphace</taxon>
    </lineage>
</organism>
<dbReference type="InterPro" id="IPR036576">
    <property type="entry name" value="WRKY_dom_sf"/>
</dbReference>
<feature type="domain" description="WRKY" evidence="6">
    <location>
        <begin position="180"/>
        <end position="245"/>
    </location>
</feature>
<dbReference type="GO" id="GO:0005634">
    <property type="term" value="C:nucleus"/>
    <property type="evidence" value="ECO:0007669"/>
    <property type="project" value="UniProtKB-SubCell"/>
</dbReference>
<dbReference type="PANTHER" id="PTHR31221">
    <property type="entry name" value="WRKY TRANSCRIPTION FACTOR PROTEIN 1-RELATED"/>
    <property type="match status" value="1"/>
</dbReference>
<dbReference type="FunFam" id="2.20.25.80:FF:000003">
    <property type="entry name" value="WRKY transcription factor 57"/>
    <property type="match status" value="1"/>
</dbReference>
<sequence>MSSNDVVYTTQLVPPGLGAPSLYASRKGSMKFLHAIENNKNANKQIPEIVFIKTNGNATFSTSPHFLIIKMSFNFNFDSILSVDPQFQKPPNPNPNPNFDGVAHEIFHYQVDDALYFKDVSDYLMSEERSLSPNNSVLENVANSIHDESSSSTGNKDSRRIVRKYNKEKQDYRVAFRTKSKLEIMDDGFKWRKYGKKRVKSSPNLRNYFKCSNGECSVKKRVERDGNDSSYVITTYEGVHNHESPTRVLYCNPQSLSL</sequence>
<dbReference type="Gene3D" id="2.20.25.80">
    <property type="entry name" value="WRKY domain"/>
    <property type="match status" value="1"/>
</dbReference>
<name>A0ABD1ILK0_SALDI</name>
<dbReference type="SUPFAM" id="SSF118290">
    <property type="entry name" value="WRKY DNA-binding domain"/>
    <property type="match status" value="1"/>
</dbReference>
<comment type="subcellular location">
    <subcellularLocation>
        <location evidence="1">Nucleus</location>
    </subcellularLocation>
</comment>
<keyword evidence="2" id="KW-0805">Transcription regulation</keyword>
<dbReference type="PROSITE" id="PS50811">
    <property type="entry name" value="WRKY"/>
    <property type="match status" value="1"/>
</dbReference>
<dbReference type="SMART" id="SM00774">
    <property type="entry name" value="WRKY"/>
    <property type="match status" value="1"/>
</dbReference>
<dbReference type="Proteomes" id="UP001567538">
    <property type="component" value="Unassembled WGS sequence"/>
</dbReference>
<dbReference type="Pfam" id="PF03106">
    <property type="entry name" value="WRKY"/>
    <property type="match status" value="1"/>
</dbReference>
<comment type="caution">
    <text evidence="7">The sequence shown here is derived from an EMBL/GenBank/DDBJ whole genome shotgun (WGS) entry which is preliminary data.</text>
</comment>
<evidence type="ECO:0000313" key="8">
    <source>
        <dbReference type="Proteomes" id="UP001567538"/>
    </source>
</evidence>
<dbReference type="EMBL" id="JBEAFC010000001">
    <property type="protein sequence ID" value="KAL1569578.1"/>
    <property type="molecule type" value="Genomic_DNA"/>
</dbReference>
<protein>
    <submittedName>
        <fullName evidence="7">WRKY transcription factor</fullName>
    </submittedName>
</protein>
<evidence type="ECO:0000256" key="3">
    <source>
        <dbReference type="ARBA" id="ARBA00023125"/>
    </source>
</evidence>
<gene>
    <name evidence="7" type="primary">WRKY51</name>
    <name evidence="7" type="ORF">AAHA92_01041</name>
</gene>
<evidence type="ECO:0000259" key="6">
    <source>
        <dbReference type="PROSITE" id="PS50811"/>
    </source>
</evidence>
<keyword evidence="3" id="KW-0238">DNA-binding</keyword>
<keyword evidence="4" id="KW-0804">Transcription</keyword>
<proteinExistence type="predicted"/>
<keyword evidence="5" id="KW-0539">Nucleus</keyword>
<evidence type="ECO:0000256" key="5">
    <source>
        <dbReference type="ARBA" id="ARBA00023242"/>
    </source>
</evidence>
<accession>A0ABD1ILK0</accession>
<evidence type="ECO:0000313" key="7">
    <source>
        <dbReference type="EMBL" id="KAL1569578.1"/>
    </source>
</evidence>
<dbReference type="AlphaFoldDB" id="A0ABD1ILK0"/>
<reference evidence="7 8" key="1">
    <citation type="submission" date="2024-06" db="EMBL/GenBank/DDBJ databases">
        <title>A chromosome level genome sequence of Diviner's sage (Salvia divinorum).</title>
        <authorList>
            <person name="Ford S.A."/>
            <person name="Ro D.-K."/>
            <person name="Ness R.W."/>
            <person name="Phillips M.A."/>
        </authorList>
    </citation>
    <scope>NUCLEOTIDE SEQUENCE [LARGE SCALE GENOMIC DNA]</scope>
    <source>
        <strain evidence="7">SAF-2024a</strain>
        <tissue evidence="7">Leaf</tissue>
    </source>
</reference>
<dbReference type="InterPro" id="IPR044810">
    <property type="entry name" value="WRKY_plant"/>
</dbReference>